<gene>
    <name evidence="2" type="ORF">FHS26_004383</name>
</gene>
<dbReference type="GO" id="GO:0008814">
    <property type="term" value="F:citrate CoA-transferase activity"/>
    <property type="evidence" value="ECO:0007669"/>
    <property type="project" value="UniProtKB-EC"/>
</dbReference>
<dbReference type="InterPro" id="IPR037171">
    <property type="entry name" value="NagB/RpiA_transferase-like"/>
</dbReference>
<dbReference type="AlphaFoldDB" id="A0A7W5G1V6"/>
<dbReference type="Gene3D" id="3.40.1080.10">
    <property type="entry name" value="Glutaconate Coenzyme A-transferase"/>
    <property type="match status" value="2"/>
</dbReference>
<proteinExistence type="predicted"/>
<organism evidence="2 3">
    <name type="scientific">Rhizobium pisi</name>
    <dbReference type="NCBI Taxonomy" id="574561"/>
    <lineage>
        <taxon>Bacteria</taxon>
        <taxon>Pseudomonadati</taxon>
        <taxon>Pseudomonadota</taxon>
        <taxon>Alphaproteobacteria</taxon>
        <taxon>Hyphomicrobiales</taxon>
        <taxon>Rhizobiaceae</taxon>
        <taxon>Rhizobium/Agrobacterium group</taxon>
        <taxon>Rhizobium</taxon>
    </lineage>
</organism>
<dbReference type="PANTHER" id="PTHR40596">
    <property type="entry name" value="CITRATE LYASE ALPHA CHAIN"/>
    <property type="match status" value="1"/>
</dbReference>
<dbReference type="EMBL" id="JACHXH010000016">
    <property type="protein sequence ID" value="MBB3136626.1"/>
    <property type="molecule type" value="Genomic_DNA"/>
</dbReference>
<dbReference type="GO" id="GO:0016829">
    <property type="term" value="F:lyase activity"/>
    <property type="evidence" value="ECO:0007669"/>
    <property type="project" value="UniProtKB-KW"/>
</dbReference>
<keyword evidence="2" id="KW-0456">Lyase</keyword>
<dbReference type="SUPFAM" id="SSF100950">
    <property type="entry name" value="NagB/RpiA/CoA transferase-like"/>
    <property type="match status" value="2"/>
</dbReference>
<keyword evidence="2" id="KW-0808">Transferase</keyword>
<protein>
    <submittedName>
        <fullName evidence="2">Citrate lyase subunit alpha/citrate CoA-transferase</fullName>
        <ecNumber evidence="2">2.8.3.10</ecNumber>
    </submittedName>
</protein>
<dbReference type="GO" id="GO:0006084">
    <property type="term" value="P:acetyl-CoA metabolic process"/>
    <property type="evidence" value="ECO:0007669"/>
    <property type="project" value="InterPro"/>
</dbReference>
<feature type="region of interest" description="Disordered" evidence="1">
    <location>
        <begin position="21"/>
        <end position="48"/>
    </location>
</feature>
<evidence type="ECO:0000313" key="3">
    <source>
        <dbReference type="Proteomes" id="UP000518315"/>
    </source>
</evidence>
<evidence type="ECO:0000313" key="2">
    <source>
        <dbReference type="EMBL" id="MBB3136626.1"/>
    </source>
</evidence>
<dbReference type="GO" id="GO:0005737">
    <property type="term" value="C:cytoplasm"/>
    <property type="evidence" value="ECO:0007669"/>
    <property type="project" value="InterPro"/>
</dbReference>
<dbReference type="RefSeq" id="WP_245511520.1">
    <property type="nucleotide sequence ID" value="NZ_JACHXH010000016.1"/>
</dbReference>
<name>A0A7W5G1V6_9HYPH</name>
<reference evidence="2 3" key="1">
    <citation type="submission" date="2020-08" db="EMBL/GenBank/DDBJ databases">
        <title>Genomic Encyclopedia of Type Strains, Phase III (KMG-III): the genomes of soil and plant-associated and newly described type strains.</title>
        <authorList>
            <person name="Whitman W."/>
        </authorList>
    </citation>
    <scope>NUCLEOTIDE SEQUENCE [LARGE SCALE GENOMIC DNA]</scope>
    <source>
        <strain evidence="2 3">CECT 4113</strain>
    </source>
</reference>
<evidence type="ECO:0000256" key="1">
    <source>
        <dbReference type="SAM" id="MobiDB-lite"/>
    </source>
</evidence>
<comment type="caution">
    <text evidence="2">The sequence shown here is derived from an EMBL/GenBank/DDBJ whole genome shotgun (WGS) entry which is preliminary data.</text>
</comment>
<sequence length="518" mass="53261">MRCIPVFSIVGQRVDFTKGLQMDIPAGGSDKRDQAKTATAPSMLPPRAASGPPELLENLCEAIIACDLKDGATLSFHHHLRDGDAVLNQVLDAAAETGLRGLTIAASSIFPVHAPLVNHIATGVVKRLVCDYVKGPVASAIMAGLMPEPVLLQSHGGRARAISSGQLPIDVAFLGAPRVGRDGAATGAGGRASCGPLGYAMVDADYAKNVVLLTEEICSAQPKRYEIEPGKADFLVTVPSLGDNRRILSGATALATDEASTTIVDLVLGVIQSSGLVANGFSFQTGAGGISLGVANKLGHLLATAGVKGGFISGGIAGGHVALLEGGLFERILDVQSFDLEAVSSYERNPAHIAMSASRYASPIDPAPVVDLLDTVVLGAAEVDRSFNVNVATGSNGVILGGPGGHPDTAAGAKLTIVTTRLKAGGNPKIVDRVACCVTPGCDVDVVVTEAGIAVNPMRMDLLERFRKSSLPLRTIDELAVLAASEVGVRQLNRSGSVVAIVERRRGGCMDAIHGCTA</sequence>
<dbReference type="EC" id="2.8.3.10" evidence="2"/>
<dbReference type="Pfam" id="PF04223">
    <property type="entry name" value="CitF"/>
    <property type="match status" value="1"/>
</dbReference>
<dbReference type="InterPro" id="IPR006472">
    <property type="entry name" value="Citrate_lyase_asu"/>
</dbReference>
<dbReference type="GO" id="GO:0009346">
    <property type="term" value="C:ATP-independent citrate lyase complex"/>
    <property type="evidence" value="ECO:0007669"/>
    <property type="project" value="InterPro"/>
</dbReference>
<keyword evidence="3" id="KW-1185">Reference proteome</keyword>
<dbReference type="PANTHER" id="PTHR40596:SF1">
    <property type="entry name" value="CITRATE LYASE ALPHA CHAIN"/>
    <property type="match status" value="1"/>
</dbReference>
<accession>A0A7W5G1V6</accession>
<dbReference type="Proteomes" id="UP000518315">
    <property type="component" value="Unassembled WGS sequence"/>
</dbReference>